<proteinExistence type="predicted"/>
<evidence type="ECO:0000313" key="3">
    <source>
        <dbReference type="Proteomes" id="UP001208651"/>
    </source>
</evidence>
<feature type="domain" description="DUF1828" evidence="1">
    <location>
        <begin position="27"/>
        <end position="110"/>
    </location>
</feature>
<dbReference type="RefSeq" id="WP_263686643.1">
    <property type="nucleotide sequence ID" value="NZ_JAJVCY010000087.1"/>
</dbReference>
<reference evidence="2" key="1">
    <citation type="submission" date="2022-01" db="EMBL/GenBank/DDBJ databases">
        <title>Comparison of Fish pathogen Aeromonas spp.</title>
        <authorList>
            <person name="Dubey S."/>
            <person name="Sorum H."/>
            <person name="Munangandu H.M."/>
        </authorList>
    </citation>
    <scope>NUCLEOTIDE SEQUENCE</scope>
    <source>
        <strain evidence="2">SD/21-15</strain>
    </source>
</reference>
<comment type="caution">
    <text evidence="2">The sequence shown here is derived from an EMBL/GenBank/DDBJ whole genome shotgun (WGS) entry which is preliminary data.</text>
</comment>
<organism evidence="2 3">
    <name type="scientific">Aeromonas media</name>
    <dbReference type="NCBI Taxonomy" id="651"/>
    <lineage>
        <taxon>Bacteria</taxon>
        <taxon>Pseudomonadati</taxon>
        <taxon>Pseudomonadota</taxon>
        <taxon>Gammaproteobacteria</taxon>
        <taxon>Aeromonadales</taxon>
        <taxon>Aeromonadaceae</taxon>
        <taxon>Aeromonas</taxon>
    </lineage>
</organism>
<evidence type="ECO:0000259" key="1">
    <source>
        <dbReference type="Pfam" id="PF08861"/>
    </source>
</evidence>
<dbReference type="EMBL" id="JAJVCY010000087">
    <property type="protein sequence ID" value="MCV3290842.1"/>
    <property type="molecule type" value="Genomic_DNA"/>
</dbReference>
<dbReference type="Proteomes" id="UP001208651">
    <property type="component" value="Unassembled WGS sequence"/>
</dbReference>
<sequence length="253" mass="28747">MMCSTLLSNLGFECHPISQGMMRVISPYTYCDDGEHIGAFIQVLDKDYIKVTDRCDALMNMEARGINLDRRKLDELRSLLRTQDVELNERGEIIGFAQEHDVATVMANVIRGGVLASALSLDWYRLPKEDLFKKEVISYLKTKLLSEQLAFDEEISGGSGHNIRIPITVKCRPTPKYLFTTRVQANGNWNGAYSVLGRVMDLRSANPELDNRYVVIDDIAVADQFNQLANLFTDSCQVLPYQKRDIWLSRLCT</sequence>
<accession>A0AAW5RVI2</accession>
<dbReference type="InterPro" id="IPR014960">
    <property type="entry name" value="DUF1828"/>
</dbReference>
<evidence type="ECO:0000313" key="2">
    <source>
        <dbReference type="EMBL" id="MCV3290842.1"/>
    </source>
</evidence>
<protein>
    <submittedName>
        <fullName evidence="2">DUF1828 domain-containing protein</fullName>
    </submittedName>
</protein>
<gene>
    <name evidence="2" type="ORF">LZT28_21915</name>
</gene>
<dbReference type="AlphaFoldDB" id="A0AAW5RVI2"/>
<name>A0AAW5RVI2_AERME</name>
<dbReference type="Pfam" id="PF08861">
    <property type="entry name" value="DUF1828"/>
    <property type="match status" value="1"/>
</dbReference>